<organism evidence="6 7">
    <name type="scientific">Pseudoalteromonas rubra</name>
    <dbReference type="NCBI Taxonomy" id="43658"/>
    <lineage>
        <taxon>Bacteria</taxon>
        <taxon>Pseudomonadati</taxon>
        <taxon>Pseudomonadota</taxon>
        <taxon>Gammaproteobacteria</taxon>
        <taxon>Alteromonadales</taxon>
        <taxon>Pseudoalteromonadaceae</taxon>
        <taxon>Pseudoalteromonas</taxon>
    </lineage>
</organism>
<dbReference type="AlphaFoldDB" id="A0A0U3IKZ7"/>
<dbReference type="GO" id="GO:0005524">
    <property type="term" value="F:ATP binding"/>
    <property type="evidence" value="ECO:0007669"/>
    <property type="project" value="UniProtKB-KW"/>
</dbReference>
<proteinExistence type="inferred from homology"/>
<comment type="similarity">
    <text evidence="1">Belongs to the ABC transporter superfamily.</text>
</comment>
<dbReference type="PROSITE" id="PS50893">
    <property type="entry name" value="ABC_TRANSPORTER_2"/>
    <property type="match status" value="1"/>
</dbReference>
<keyword evidence="4 6" id="KW-0067">ATP-binding</keyword>
<evidence type="ECO:0000313" key="6">
    <source>
        <dbReference type="EMBL" id="ALU44012.1"/>
    </source>
</evidence>
<name>A0A0U3IKZ7_9GAMM</name>
<sequence length="228" mass="24692">MLEINDLIFRWPGAADATLNIPKLEVAAGERVFLHGPSGSGKSTLLGLLSGINKPEAGSIRLLNSDLAQLSDAARDKFRADHIGTIFQNFNLLPYLSPVENVMLGCHFSRSRTDRIKTSGKTLAQQAELLLQELGLDASIMSRSVAQLSIGQQQRVAAARAFIGQPELIIADEPTSALDADNRNIFIELLFKEASQYGATILFVSHDNGLAPLFDKHLSLVELNGASQ</sequence>
<evidence type="ECO:0000256" key="4">
    <source>
        <dbReference type="ARBA" id="ARBA00022840"/>
    </source>
</evidence>
<dbReference type="Gene3D" id="3.40.50.300">
    <property type="entry name" value="P-loop containing nucleotide triphosphate hydrolases"/>
    <property type="match status" value="1"/>
</dbReference>
<dbReference type="KEGG" id="prr:AT705_14310"/>
<keyword evidence="2" id="KW-0813">Transport</keyword>
<keyword evidence="3" id="KW-0547">Nucleotide-binding</keyword>
<dbReference type="InterPro" id="IPR003439">
    <property type="entry name" value="ABC_transporter-like_ATP-bd"/>
</dbReference>
<dbReference type="RefSeq" id="WP_058797078.1">
    <property type="nucleotide sequence ID" value="NZ_CP013611.1"/>
</dbReference>
<evidence type="ECO:0000256" key="2">
    <source>
        <dbReference type="ARBA" id="ARBA00022448"/>
    </source>
</evidence>
<dbReference type="Pfam" id="PF00005">
    <property type="entry name" value="ABC_tran"/>
    <property type="match status" value="1"/>
</dbReference>
<evidence type="ECO:0000259" key="5">
    <source>
        <dbReference type="PROSITE" id="PS50893"/>
    </source>
</evidence>
<protein>
    <submittedName>
        <fullName evidence="6">Methionine ABC transporter ATP-binding protein</fullName>
    </submittedName>
</protein>
<feature type="domain" description="ABC transporter" evidence="5">
    <location>
        <begin position="2"/>
        <end position="226"/>
    </location>
</feature>
<dbReference type="PANTHER" id="PTHR42798">
    <property type="entry name" value="LIPOPROTEIN-RELEASING SYSTEM ATP-BINDING PROTEIN LOLD"/>
    <property type="match status" value="1"/>
</dbReference>
<evidence type="ECO:0000256" key="3">
    <source>
        <dbReference type="ARBA" id="ARBA00022741"/>
    </source>
</evidence>
<dbReference type="CDD" id="cd03255">
    <property type="entry name" value="ABC_MJ0796_LolCDE_FtsE"/>
    <property type="match status" value="1"/>
</dbReference>
<dbReference type="GO" id="GO:0016887">
    <property type="term" value="F:ATP hydrolysis activity"/>
    <property type="evidence" value="ECO:0007669"/>
    <property type="project" value="InterPro"/>
</dbReference>
<evidence type="ECO:0000313" key="7">
    <source>
        <dbReference type="Proteomes" id="UP000069015"/>
    </source>
</evidence>
<reference evidence="6 7" key="1">
    <citation type="submission" date="2015-12" db="EMBL/GenBank/DDBJ databases">
        <title>Complete genome sequence of Pseudoalteromonas rubra SCSIO 6842, harboring a conjugative plasmid.</title>
        <authorList>
            <person name="Li B."/>
            <person name="Wang X."/>
        </authorList>
    </citation>
    <scope>NUCLEOTIDE SEQUENCE [LARGE SCALE GENOMIC DNA]</scope>
    <source>
        <strain evidence="6 7">SCSIO 6842</strain>
    </source>
</reference>
<dbReference type="SUPFAM" id="SSF52540">
    <property type="entry name" value="P-loop containing nucleoside triphosphate hydrolases"/>
    <property type="match status" value="1"/>
</dbReference>
<dbReference type="InterPro" id="IPR003593">
    <property type="entry name" value="AAA+_ATPase"/>
</dbReference>
<dbReference type="Proteomes" id="UP000069015">
    <property type="component" value="Chromosome 1"/>
</dbReference>
<dbReference type="EMBL" id="CP013611">
    <property type="protein sequence ID" value="ALU44012.1"/>
    <property type="molecule type" value="Genomic_DNA"/>
</dbReference>
<gene>
    <name evidence="6" type="ORF">AT705_14310</name>
</gene>
<evidence type="ECO:0000256" key="1">
    <source>
        <dbReference type="ARBA" id="ARBA00005417"/>
    </source>
</evidence>
<accession>A0A0U3IKZ7</accession>
<dbReference type="InterPro" id="IPR017911">
    <property type="entry name" value="MacB-like_ATP-bd"/>
</dbReference>
<dbReference type="InterPro" id="IPR027417">
    <property type="entry name" value="P-loop_NTPase"/>
</dbReference>
<dbReference type="PANTHER" id="PTHR42798:SF7">
    <property type="entry name" value="ALPHA-D-RIBOSE 1-METHYLPHOSPHONATE 5-TRIPHOSPHATE SYNTHASE SUBUNIT PHNL"/>
    <property type="match status" value="1"/>
</dbReference>
<dbReference type="SMART" id="SM00382">
    <property type="entry name" value="AAA"/>
    <property type="match status" value="1"/>
</dbReference>